<dbReference type="OrthoDB" id="5432096at2"/>
<sequence>MPRISTGSTRNSTKRWNSTIPIWLAGRYSTAGIRMQLCNARRIMINTLSPGIAWSIKAHGTSINCSASGCGYPYRVRQLLPYQPSTQIKDPMNTQAAFIIGTGRCGSTLLSKMINAYAGITSVSEFFSMITDLGTMIPEAFPEGPVSGAAFWNILSGIYPKQNTMLRHGVAMKEVLYTDRPDAAFRAATGVPALLQTTLPHLTEDHDALFEALAREVSCWPSATVAVHYQQFMQTLCRQFGDVLWVERSGGSLRIVHRLYEAFPRARYVHLVRDGRNCALSMEKHLGFRMAMLSFQMIEVLGVDPYLSDDREFVDDLPDELVDFLPENFNPEAFRNYSDTQASLFGHYWSGELIQGLETLQKMPAEQLLTVSYEDLLEYPERTFRTIIEFLAPDRVDMDQIREVCRLVGRPRSDWQALPKRERELLARSCEPGFMALEANVH</sequence>
<keyword evidence="2" id="KW-1185">Reference proteome</keyword>
<accession>A0A2D0NI01</accession>
<dbReference type="Gene3D" id="3.40.50.300">
    <property type="entry name" value="P-loop containing nucleotide triphosphate hydrolases"/>
    <property type="match status" value="1"/>
</dbReference>
<proteinExistence type="predicted"/>
<gene>
    <name evidence="1" type="ORF">CRP01_02080</name>
</gene>
<dbReference type="AlphaFoldDB" id="A0A2D0NI01"/>
<name>A0A2D0NI01_FLAN2</name>
<dbReference type="Pfam" id="PF13469">
    <property type="entry name" value="Sulfotransfer_3"/>
    <property type="match status" value="1"/>
</dbReference>
<dbReference type="EMBL" id="PDUD01000002">
    <property type="protein sequence ID" value="PHN08132.1"/>
    <property type="molecule type" value="Genomic_DNA"/>
</dbReference>
<evidence type="ECO:0000313" key="2">
    <source>
        <dbReference type="Proteomes" id="UP000223913"/>
    </source>
</evidence>
<protein>
    <recommendedName>
        <fullName evidence="3">Sulfotransferase</fullName>
    </recommendedName>
</protein>
<reference evidence="1 2" key="1">
    <citation type="submission" date="2017-10" db="EMBL/GenBank/DDBJ databases">
        <title>The draft genome sequence of Lewinella nigricans NBRC 102662.</title>
        <authorList>
            <person name="Wang K."/>
        </authorList>
    </citation>
    <scope>NUCLEOTIDE SEQUENCE [LARGE SCALE GENOMIC DNA]</scope>
    <source>
        <strain evidence="1 2">NBRC 102662</strain>
    </source>
</reference>
<dbReference type="SUPFAM" id="SSF52540">
    <property type="entry name" value="P-loop containing nucleoside triphosphate hydrolases"/>
    <property type="match status" value="1"/>
</dbReference>
<dbReference type="InterPro" id="IPR027417">
    <property type="entry name" value="P-loop_NTPase"/>
</dbReference>
<comment type="caution">
    <text evidence="1">The sequence shown here is derived from an EMBL/GenBank/DDBJ whole genome shotgun (WGS) entry which is preliminary data.</text>
</comment>
<evidence type="ECO:0000313" key="1">
    <source>
        <dbReference type="EMBL" id="PHN08132.1"/>
    </source>
</evidence>
<organism evidence="1 2">
    <name type="scientific">Flavilitoribacter nigricans (strain ATCC 23147 / DSM 23189 / NBRC 102662 / NCIMB 1420 / SS-2)</name>
    <name type="common">Lewinella nigricans</name>
    <dbReference type="NCBI Taxonomy" id="1122177"/>
    <lineage>
        <taxon>Bacteria</taxon>
        <taxon>Pseudomonadati</taxon>
        <taxon>Bacteroidota</taxon>
        <taxon>Saprospiria</taxon>
        <taxon>Saprospirales</taxon>
        <taxon>Lewinellaceae</taxon>
        <taxon>Flavilitoribacter</taxon>
    </lineage>
</organism>
<evidence type="ECO:0008006" key="3">
    <source>
        <dbReference type="Google" id="ProtNLM"/>
    </source>
</evidence>
<dbReference type="Proteomes" id="UP000223913">
    <property type="component" value="Unassembled WGS sequence"/>
</dbReference>